<reference evidence="1 2" key="1">
    <citation type="submission" date="2020-07" db="EMBL/GenBank/DDBJ databases">
        <title>Sequencing the genomes of 1000 actinobacteria strains.</title>
        <authorList>
            <person name="Klenk H.-P."/>
        </authorList>
    </citation>
    <scope>NUCLEOTIDE SEQUENCE [LARGE SCALE GENOMIC DNA]</scope>
    <source>
        <strain evidence="1 2">DSM 44442</strain>
    </source>
</reference>
<dbReference type="Pfam" id="PF13238">
    <property type="entry name" value="AAA_18"/>
    <property type="match status" value="1"/>
</dbReference>
<name>A0A7Z0ETJ6_9ACTN</name>
<dbReference type="Proteomes" id="UP000572051">
    <property type="component" value="Unassembled WGS sequence"/>
</dbReference>
<protein>
    <recommendedName>
        <fullName evidence="3">Uridine kinase</fullName>
    </recommendedName>
</protein>
<evidence type="ECO:0000313" key="1">
    <source>
        <dbReference type="EMBL" id="NYJ37551.1"/>
    </source>
</evidence>
<organism evidence="1 2">
    <name type="scientific">Nocardiopsis aegyptia</name>
    <dbReference type="NCBI Taxonomy" id="220378"/>
    <lineage>
        <taxon>Bacteria</taxon>
        <taxon>Bacillati</taxon>
        <taxon>Actinomycetota</taxon>
        <taxon>Actinomycetes</taxon>
        <taxon>Streptosporangiales</taxon>
        <taxon>Nocardiopsidaceae</taxon>
        <taxon>Nocardiopsis</taxon>
    </lineage>
</organism>
<dbReference type="EMBL" id="JACCFS010000001">
    <property type="protein sequence ID" value="NYJ37551.1"/>
    <property type="molecule type" value="Genomic_DNA"/>
</dbReference>
<keyword evidence="2" id="KW-1185">Reference proteome</keyword>
<proteinExistence type="predicted"/>
<accession>A0A7Z0ETJ6</accession>
<comment type="caution">
    <text evidence="1">The sequence shown here is derived from an EMBL/GenBank/DDBJ whole genome shotgun (WGS) entry which is preliminary data.</text>
</comment>
<dbReference type="InterPro" id="IPR027417">
    <property type="entry name" value="P-loop_NTPase"/>
</dbReference>
<evidence type="ECO:0008006" key="3">
    <source>
        <dbReference type="Google" id="ProtNLM"/>
    </source>
</evidence>
<gene>
    <name evidence="1" type="ORF">HNR10_005432</name>
</gene>
<sequence length="204" mass="22445">MPVPMISTAESGWPARAVSLLPDRSARVRVVAVEGRSGSGKSTVAERLRAALAARGEPVHVLTMEDLYPGWDGLARAPRLLHDWVLAPLRRGEPAAWHRFDWEDGRFAREWTRLPEGVAAGGTLVVEGCGSGAREVRSLTDALVWVAAPAAERARRLDARWDAAVYAPYRDRWARQEESFYTGHRPRAHARLVVDNSGAPTPPT</sequence>
<dbReference type="Gene3D" id="3.40.50.300">
    <property type="entry name" value="P-loop containing nucleotide triphosphate hydrolases"/>
    <property type="match status" value="1"/>
</dbReference>
<dbReference type="SUPFAM" id="SSF52540">
    <property type="entry name" value="P-loop containing nucleoside triphosphate hydrolases"/>
    <property type="match status" value="1"/>
</dbReference>
<dbReference type="AlphaFoldDB" id="A0A7Z0ETJ6"/>
<evidence type="ECO:0000313" key="2">
    <source>
        <dbReference type="Proteomes" id="UP000572051"/>
    </source>
</evidence>